<organism evidence="1">
    <name type="scientific">Clostridium botulinum</name>
    <dbReference type="NCBI Taxonomy" id="1491"/>
    <lineage>
        <taxon>Bacteria</taxon>
        <taxon>Bacillati</taxon>
        <taxon>Bacillota</taxon>
        <taxon>Clostridia</taxon>
        <taxon>Eubacteriales</taxon>
        <taxon>Clostridiaceae</taxon>
        <taxon>Clostridium</taxon>
    </lineage>
</organism>
<evidence type="ECO:0000313" key="1">
    <source>
        <dbReference type="EMBL" id="NFV16372.1"/>
    </source>
</evidence>
<sequence>MEFNSLKQISDYIEDNPMAKEAHLYHPIPFEEFNKLSTSSNADEVYRKWNIIKRILMHLYNNSLKDINVLDIGANGGFYTFSSAKEGAKVVAFEPQETYSQVAKNIIDIEKGLDINWINESYDYKKVKGEKFDVTFMLSVFQWMADGGNKIDYAIKQLKEVSKISKYLIFELGFNKGDSCLKTENKNHYEELIKLLKTNTQYKYFNLIGVTELWNDCNRFLVICSNQNVNLKEFYETNSYYKDSEIFEVDVSKCISGSLFSFGRGKDSWHYFIKTLEEYKVNDNINYEKSILKKYYDFFSPNNFGEFLFGSECVKSNELYGLPIKSYIPLPWIDIEFYKSYLIDNVKLINKDGEVLQEDKVREYIDKNKEVIFKSFDNLIIPNFSNSENLSGSFHLYGKQINEAGEKIFKDIIEIYESMKSLGYCCNEFKNGFIKGVLIKNNNDYRFIITDGQHRLASLVSLGFDKVSVKLDTRFKYREINVKDIEEWDMVKYGLYHKDLAKEIIDLIFNKLDLIRLNRIKKLSGKKDKCKEKVIYFGASNKGKMCLDKYKHKYDVVYFSDNDKSKWGKYINNIRIISPEEVKKLNKYKIVITSQHYLDIARQLINMNIYNFEVIDKNLVLI</sequence>
<dbReference type="GO" id="GO:0032259">
    <property type="term" value="P:methylation"/>
    <property type="evidence" value="ECO:0007669"/>
    <property type="project" value="UniProtKB-KW"/>
</dbReference>
<dbReference type="AlphaFoldDB" id="A0A6G4HSZ9"/>
<dbReference type="Gene3D" id="3.40.50.720">
    <property type="entry name" value="NAD(P)-binding Rossmann-like Domain"/>
    <property type="match status" value="1"/>
</dbReference>
<proteinExistence type="predicted"/>
<dbReference type="GO" id="GO:0008757">
    <property type="term" value="F:S-adenosylmethionine-dependent methyltransferase activity"/>
    <property type="evidence" value="ECO:0007669"/>
    <property type="project" value="InterPro"/>
</dbReference>
<accession>A0A6G4HSZ9</accession>
<dbReference type="Gene3D" id="3.40.50.150">
    <property type="entry name" value="Vaccinia Virus protein VP39"/>
    <property type="match status" value="1"/>
</dbReference>
<comment type="caution">
    <text evidence="1">The sequence shown here is derived from an EMBL/GenBank/DDBJ whole genome shotgun (WGS) entry which is preliminary data.</text>
</comment>
<keyword evidence="1" id="KW-0808">Transferase</keyword>
<keyword evidence="1" id="KW-0489">Methyltransferase</keyword>
<protein>
    <submittedName>
        <fullName evidence="1">Methyltransferase domain-containing protein</fullName>
    </submittedName>
</protein>
<dbReference type="SUPFAM" id="SSF53335">
    <property type="entry name" value="S-adenosyl-L-methionine-dependent methyltransferases"/>
    <property type="match status" value="1"/>
</dbReference>
<dbReference type="InterPro" id="IPR013216">
    <property type="entry name" value="Methyltransf_11"/>
</dbReference>
<reference evidence="1" key="1">
    <citation type="submission" date="2019-04" db="EMBL/GenBank/DDBJ databases">
        <title>Genome sequencing of Clostridium botulinum Groups I-IV and Clostridium butyricum.</title>
        <authorList>
            <person name="Brunt J."/>
            <person name="Van Vliet A.H.M."/>
            <person name="Stringer S.C."/>
            <person name="Carter A.T."/>
            <person name="Peck M.W."/>
        </authorList>
    </citation>
    <scope>NUCLEOTIDE SEQUENCE</scope>
    <source>
        <strain evidence="1">751/1</strain>
    </source>
</reference>
<dbReference type="InterPro" id="IPR029063">
    <property type="entry name" value="SAM-dependent_MTases_sf"/>
</dbReference>
<gene>
    <name evidence="1" type="ORF">FDG29_09405</name>
</gene>
<dbReference type="Pfam" id="PF08241">
    <property type="entry name" value="Methyltransf_11"/>
    <property type="match status" value="1"/>
</dbReference>
<dbReference type="CDD" id="cd02440">
    <property type="entry name" value="AdoMet_MTases"/>
    <property type="match status" value="1"/>
</dbReference>
<name>A0A6G4HSZ9_CLOBO</name>
<dbReference type="RefSeq" id="WP_061311460.1">
    <property type="nucleotide sequence ID" value="NZ_JACBCU010000001.1"/>
</dbReference>
<dbReference type="EMBL" id="SXEU01000003">
    <property type="protein sequence ID" value="NFV16372.1"/>
    <property type="molecule type" value="Genomic_DNA"/>
</dbReference>